<protein>
    <submittedName>
        <fullName evidence="1">TrwL protein</fullName>
    </submittedName>
</protein>
<reference evidence="1 2" key="1">
    <citation type="journal article" date="2018" name="Microbes Environ.">
        <title>Comparative Genomic Insights into Endofungal Lifestyles of Two Bacterial Endosymbionts, Mycoavidus cysteinexigens and Burkholderia rhizoxinica.</title>
        <authorList>
            <person name="Sharmin D."/>
            <person name="Guo Y."/>
            <person name="Nishizawa T."/>
            <person name="Ohshima S."/>
            <person name="Sato Y."/>
            <person name="Takashima Y."/>
            <person name="Narisawa K."/>
            <person name="Ohta H."/>
        </authorList>
    </citation>
    <scope>NUCLEOTIDE SEQUENCE [LARGE SCALE GENOMIC DNA]</scope>
    <source>
        <strain evidence="1 2">B1-EB</strain>
    </source>
</reference>
<dbReference type="RefSeq" id="WP_052393949.1">
    <property type="nucleotide sequence ID" value="NZ_AP018150.1"/>
</dbReference>
<proteinExistence type="predicted"/>
<dbReference type="InterPro" id="IPR007039">
    <property type="entry name" value="TrbC/VirB2"/>
</dbReference>
<sequence>MILSHYRYLFNRISAHSMLGAATLTLANAAIAQGLSKATGVLQTLQNELTSIIPICATILLLFIGLAYAGRFLEKEAAIRWAIGIIIAGSAVQITAMLFT</sequence>
<gene>
    <name evidence="1" type="ORF">MCB1EB_2081</name>
</gene>
<evidence type="ECO:0000313" key="1">
    <source>
        <dbReference type="EMBL" id="BBE10242.1"/>
    </source>
</evidence>
<dbReference type="AlphaFoldDB" id="A0A2Z6EXW6"/>
<dbReference type="EMBL" id="AP018150">
    <property type="protein sequence ID" value="BBE10242.1"/>
    <property type="molecule type" value="Genomic_DNA"/>
</dbReference>
<dbReference type="Pfam" id="PF04956">
    <property type="entry name" value="TrbC"/>
    <property type="match status" value="1"/>
</dbReference>
<dbReference type="Proteomes" id="UP000282597">
    <property type="component" value="Chromosome"/>
</dbReference>
<evidence type="ECO:0000313" key="2">
    <source>
        <dbReference type="Proteomes" id="UP000282597"/>
    </source>
</evidence>
<keyword evidence="2" id="KW-1185">Reference proteome</keyword>
<name>A0A2Z6EXW6_9BURK</name>
<accession>A0A2Z6EXW6</accession>
<dbReference type="KEGG" id="mcys:MCB1EB_2081"/>
<organism evidence="1 2">
    <name type="scientific">Mycoavidus cysteinexigens</name>
    <dbReference type="NCBI Taxonomy" id="1553431"/>
    <lineage>
        <taxon>Bacteria</taxon>
        <taxon>Pseudomonadati</taxon>
        <taxon>Pseudomonadota</taxon>
        <taxon>Betaproteobacteria</taxon>
        <taxon>Burkholderiales</taxon>
        <taxon>Burkholderiaceae</taxon>
        <taxon>Mycoavidus</taxon>
    </lineage>
</organism>